<feature type="region of interest" description="Disordered" evidence="1">
    <location>
        <begin position="208"/>
        <end position="231"/>
    </location>
</feature>
<accession>A0AAU9UEX2</accession>
<evidence type="ECO:0000313" key="2">
    <source>
        <dbReference type="EMBL" id="CAH2097870.1"/>
    </source>
</evidence>
<dbReference type="AlphaFoldDB" id="A0AAU9UEX2"/>
<evidence type="ECO:0000313" key="3">
    <source>
        <dbReference type="Proteomes" id="UP001153954"/>
    </source>
</evidence>
<name>A0AAU9UEX2_EUPED</name>
<proteinExistence type="predicted"/>
<feature type="region of interest" description="Disordered" evidence="1">
    <location>
        <begin position="328"/>
        <end position="389"/>
    </location>
</feature>
<protein>
    <recommendedName>
        <fullName evidence="4">HTH CENPB-type domain-containing protein</fullName>
    </recommendedName>
</protein>
<evidence type="ECO:0008006" key="4">
    <source>
        <dbReference type="Google" id="ProtNLM"/>
    </source>
</evidence>
<keyword evidence="3" id="KW-1185">Reference proteome</keyword>
<organism evidence="2 3">
    <name type="scientific">Euphydryas editha</name>
    <name type="common">Edith's checkerspot</name>
    <dbReference type="NCBI Taxonomy" id="104508"/>
    <lineage>
        <taxon>Eukaryota</taxon>
        <taxon>Metazoa</taxon>
        <taxon>Ecdysozoa</taxon>
        <taxon>Arthropoda</taxon>
        <taxon>Hexapoda</taxon>
        <taxon>Insecta</taxon>
        <taxon>Pterygota</taxon>
        <taxon>Neoptera</taxon>
        <taxon>Endopterygota</taxon>
        <taxon>Lepidoptera</taxon>
        <taxon>Glossata</taxon>
        <taxon>Ditrysia</taxon>
        <taxon>Papilionoidea</taxon>
        <taxon>Nymphalidae</taxon>
        <taxon>Nymphalinae</taxon>
        <taxon>Euphydryas</taxon>
    </lineage>
</organism>
<dbReference type="Proteomes" id="UP001153954">
    <property type="component" value="Unassembled WGS sequence"/>
</dbReference>
<evidence type="ECO:0000256" key="1">
    <source>
        <dbReference type="SAM" id="MobiDB-lite"/>
    </source>
</evidence>
<feature type="compositionally biased region" description="Basic and acidic residues" evidence="1">
    <location>
        <begin position="354"/>
        <end position="371"/>
    </location>
</feature>
<gene>
    <name evidence="2" type="ORF">EEDITHA_LOCUS13043</name>
</gene>
<feature type="compositionally biased region" description="Basic residues" evidence="1">
    <location>
        <begin position="209"/>
        <end position="228"/>
    </location>
</feature>
<sequence>MEKWGFGLSRLEIMEIVAEYVRINNIQTPFKNNIPGPDWFINFRKRHRLSIKKAQAVEFVRRKMTDPFVISEYFDLLENTLRDFNLFESPQVIWNLDETSMCLDPSRTKVVGQINKPCARTTHGTGKENIAVLTGASASVSNILIKKASQPSSESEASPQQACTFEELVLRKIQQDKKVATSTKKKRVTKGAELITATMAKTILEEIKKRKRTKLPTKKRKTDKKKPTKISTKNNSTYYMEQNQDEQPCTSGIKNKNKRKRKPSLDSITSVSDIMSEHSDSDIFYVEESSDENFEEYYEEKKMLEKKTKDVEGCKKLKICEKITDKTNKAPYSYSGKDKGVGKKTKGKENQINTKDKTKEEKRLIESETGKYSKTQQNSTNKEDKEKENERLIENKHEDVAGLPLEEENQSKKENPTVNEFYKLNDAVLIRYIIRNKWKYFIGFIEEVKEHEYFSINFLKTVKKQQQLIFVTPKRKDIDDVPEELIVKKIDIRKSNEKEYGLCNDEDSTRRNNFILC</sequence>
<reference evidence="2" key="1">
    <citation type="submission" date="2022-03" db="EMBL/GenBank/DDBJ databases">
        <authorList>
            <person name="Tunstrom K."/>
        </authorList>
    </citation>
    <scope>NUCLEOTIDE SEQUENCE</scope>
</reference>
<comment type="caution">
    <text evidence="2">The sequence shown here is derived from an EMBL/GenBank/DDBJ whole genome shotgun (WGS) entry which is preliminary data.</text>
</comment>
<feature type="region of interest" description="Disordered" evidence="1">
    <location>
        <begin position="243"/>
        <end position="269"/>
    </location>
</feature>
<dbReference type="EMBL" id="CAKOGL010000018">
    <property type="protein sequence ID" value="CAH2097870.1"/>
    <property type="molecule type" value="Genomic_DNA"/>
</dbReference>
<feature type="compositionally biased region" description="Polar residues" evidence="1">
    <location>
        <begin position="243"/>
        <end position="254"/>
    </location>
</feature>